<dbReference type="PANTHER" id="PTHR46844">
    <property type="entry name" value="SLR5058 PROTEIN"/>
    <property type="match status" value="1"/>
</dbReference>
<feature type="domain" description="NACHT" evidence="3">
    <location>
        <begin position="145"/>
        <end position="270"/>
    </location>
</feature>
<dbReference type="SUPFAM" id="SSF56436">
    <property type="entry name" value="C-type lectin-like"/>
    <property type="match status" value="1"/>
</dbReference>
<accession>A0A5D0NDZ6</accession>
<organism evidence="4 5">
    <name type="scientific">Actinomadura chibensis</name>
    <dbReference type="NCBI Taxonomy" id="392828"/>
    <lineage>
        <taxon>Bacteria</taxon>
        <taxon>Bacillati</taxon>
        <taxon>Actinomycetota</taxon>
        <taxon>Actinomycetes</taxon>
        <taxon>Streptosporangiales</taxon>
        <taxon>Thermomonosporaceae</taxon>
        <taxon>Actinomadura</taxon>
    </lineage>
</organism>
<name>A0A5D0NDZ6_9ACTN</name>
<keyword evidence="1" id="KW-0472">Membrane</keyword>
<evidence type="ECO:0000256" key="1">
    <source>
        <dbReference type="SAM" id="Phobius"/>
    </source>
</evidence>
<dbReference type="PROSITE" id="PS50837">
    <property type="entry name" value="NACHT"/>
    <property type="match status" value="1"/>
</dbReference>
<dbReference type="RefSeq" id="WP_083980456.1">
    <property type="nucleotide sequence ID" value="NZ_VSFG01000008.1"/>
</dbReference>
<keyword evidence="2" id="KW-0732">Signal</keyword>
<comment type="caution">
    <text evidence="4">The sequence shown here is derived from an EMBL/GenBank/DDBJ whole genome shotgun (WGS) entry which is preliminary data.</text>
</comment>
<feature type="transmembrane region" description="Helical" evidence="1">
    <location>
        <begin position="36"/>
        <end position="56"/>
    </location>
</feature>
<dbReference type="PANTHER" id="PTHR46844:SF1">
    <property type="entry name" value="SLR5058 PROTEIN"/>
    <property type="match status" value="1"/>
</dbReference>
<dbReference type="SUPFAM" id="SSF52540">
    <property type="entry name" value="P-loop containing nucleoside triphosphate hydrolases"/>
    <property type="match status" value="1"/>
</dbReference>
<sequence>MRRLSAIALLFALAASTVTAGVAVNQIYSDGKLSFHYTYLAFGFAVLAVVLELHYCESLRAKLSDKKAFRGRFSVYVDQLRASVSYMETLGLLTQGEYVHRMEQVYVDVALRPRPPQDTAVESVQMARDTDHRRRPLTSFLEPGRTLAVIGLPGSGKTTLVRHTALNLCTRQWPPRARRVPVLLYLRDHADMILGDRPCDLSEVAGAAKWLEGRVPASWLRAQLAAKRCVVLLDGLDEVADAKDRKKVVAWIDAQMHRYQGNAFVLTSRPHGYLSNPLRAADILEVQRFTTDQIAQFLRYWYYANDQRAHGTTNEHIRKQAEQKADDLFKGLRDRVALYHLAANPLLLTMIAHVHRYRGALPGSRAELYAEMCDVLIHRRQESKDLADLTGLDGAKKENVIRQLAFHMMVHELRAIPVGQACAVVAAPLTFVAGENSLSATEFLEEVRKSGLLVEREQGVYGFAHLTLQEHLAAAHIRENPAYLSLLSGNVNKAWWRETTLLWAAAGDATPVINACLNARTFHALALAFDCADEARKIEPAVRARLDQAMRVVMDDNSPENVQHRRLVAAVTLNQRLRDIVWLDDRAAICAHPVTVEDYALFLLDEHLSQRHAASGPSSATRRGKSPVTGIFPDDVARFVNWVNNILQDGRRYRLPTSAEVSKIDGRLVPVLADHTPWMRAGHVEIRLARPGSRRSPRLPSPEWQRQLPRALTESMGDARLILRIRQRRGLPVTSLELGYANAFSDAARGVRGTPHQKLVVALDHARDRLLLAERTRPPELDDLPGVIDAFGVAREHCSDLVRRLSATMEGASDSRWDTNLGNLKAYADSLSWAIEQHVFYVRSLVGYRRSQSHLLFNRPAGAVVAEIAAGVNGSIQTAISLARGVDGLATAGTPAVDAAELRQAFNIADGTLTATDVPVNGHYAEVDRARLTDLCRRCWGAALAEGGDARRPLPPLEPVPYGSADADHWHARELALALTAGPGHGRHVTGLMTTYEVLRRESAGGPPGKRLAELIAKTVAMADSSADDPEWNLRQALHGAQGVDFRHASGFDRGHLQKVLELAVSMVLPMTKRWTPFDARAAHSAMAAILAGVVLVRPLRGMDQPRRHLASAFTGLAAITDPGFAERADDVILLVRD</sequence>
<keyword evidence="1" id="KW-1133">Transmembrane helix</keyword>
<dbReference type="Pfam" id="PF05729">
    <property type="entry name" value="NACHT"/>
    <property type="match status" value="1"/>
</dbReference>
<dbReference type="STRING" id="1220554.GCA_001552135_01680"/>
<keyword evidence="1" id="KW-0812">Transmembrane</keyword>
<dbReference type="Proteomes" id="UP000323380">
    <property type="component" value="Unassembled WGS sequence"/>
</dbReference>
<keyword evidence="5" id="KW-1185">Reference proteome</keyword>
<feature type="signal peptide" evidence="2">
    <location>
        <begin position="1"/>
        <end position="20"/>
    </location>
</feature>
<proteinExistence type="predicted"/>
<evidence type="ECO:0000313" key="5">
    <source>
        <dbReference type="Proteomes" id="UP000323380"/>
    </source>
</evidence>
<protein>
    <submittedName>
        <fullName evidence="4">NACHT domain-containing protein</fullName>
    </submittedName>
</protein>
<dbReference type="AlphaFoldDB" id="A0A5D0NDZ6"/>
<evidence type="ECO:0000313" key="4">
    <source>
        <dbReference type="EMBL" id="TYB42519.1"/>
    </source>
</evidence>
<evidence type="ECO:0000256" key="2">
    <source>
        <dbReference type="SAM" id="SignalP"/>
    </source>
</evidence>
<reference evidence="4 5" key="1">
    <citation type="submission" date="2019-08" db="EMBL/GenBank/DDBJ databases">
        <title>Actinomadura sp. nov. CYP1-5 isolated from mountain soil.</title>
        <authorList>
            <person name="Songsumanus A."/>
            <person name="Kuncharoen N."/>
            <person name="Kudo T."/>
            <person name="Yuki M."/>
            <person name="Igarashi Y."/>
            <person name="Tanasupawat S."/>
        </authorList>
    </citation>
    <scope>NUCLEOTIDE SEQUENCE [LARGE SCALE GENOMIC DNA]</scope>
    <source>
        <strain evidence="4 5">JCM 14158</strain>
    </source>
</reference>
<dbReference type="InterPro" id="IPR016187">
    <property type="entry name" value="CTDL_fold"/>
</dbReference>
<dbReference type="InterPro" id="IPR042095">
    <property type="entry name" value="SUMF_sf"/>
</dbReference>
<dbReference type="InterPro" id="IPR027417">
    <property type="entry name" value="P-loop_NTPase"/>
</dbReference>
<gene>
    <name evidence="4" type="ORF">FXF69_32525</name>
</gene>
<feature type="chain" id="PRO_5023135394" evidence="2">
    <location>
        <begin position="21"/>
        <end position="1138"/>
    </location>
</feature>
<dbReference type="Gene3D" id="3.40.50.300">
    <property type="entry name" value="P-loop containing nucleotide triphosphate hydrolases"/>
    <property type="match status" value="1"/>
</dbReference>
<dbReference type="Gene3D" id="3.90.1580.10">
    <property type="entry name" value="paralog of FGE (formylglycine-generating enzyme)"/>
    <property type="match status" value="1"/>
</dbReference>
<evidence type="ECO:0000259" key="3">
    <source>
        <dbReference type="PROSITE" id="PS50837"/>
    </source>
</evidence>
<dbReference type="EMBL" id="VSFG01000008">
    <property type="protein sequence ID" value="TYB42519.1"/>
    <property type="molecule type" value="Genomic_DNA"/>
</dbReference>
<dbReference type="InterPro" id="IPR007111">
    <property type="entry name" value="NACHT_NTPase"/>
</dbReference>